<accession>A8RZT1</accession>
<name>A8RZT1_ENTBW</name>
<dbReference type="EMBL" id="ABCC02000040">
    <property type="protein sequence ID" value="EDP14327.1"/>
    <property type="molecule type" value="Genomic_DNA"/>
</dbReference>
<sequence length="49" mass="5317">MNMTTVCHVLSLREYIILSEILARMSAEGPGSCCGSMLPAPVIFAAERF</sequence>
<dbReference type="HOGENOM" id="CLU_3134058_0_0_9"/>
<reference evidence="1 2" key="2">
    <citation type="submission" date="2007-09" db="EMBL/GenBank/DDBJ databases">
        <title>Draft genome sequence of Clostridium bolteae (ATCC BAA-613).</title>
        <authorList>
            <person name="Sudarsanam P."/>
            <person name="Ley R."/>
            <person name="Guruge J."/>
            <person name="Turnbaugh P.J."/>
            <person name="Mahowald M."/>
            <person name="Liep D."/>
            <person name="Gordon J."/>
        </authorList>
    </citation>
    <scope>NUCLEOTIDE SEQUENCE [LARGE SCALE GENOMIC DNA]</scope>
    <source>
        <strain evidence="2">ATCC BAA-613 / DSM 15670 / CCUG 46953 / JCM 12243 / WAL 16351</strain>
    </source>
</reference>
<reference evidence="1 2" key="1">
    <citation type="submission" date="2007-08" db="EMBL/GenBank/DDBJ databases">
        <authorList>
            <person name="Fulton L."/>
            <person name="Clifton S."/>
            <person name="Fulton B."/>
            <person name="Xu J."/>
            <person name="Minx P."/>
            <person name="Pepin K.H."/>
            <person name="Johnson M."/>
            <person name="Thiruvilangam P."/>
            <person name="Bhonagiri V."/>
            <person name="Nash W.E."/>
            <person name="Mardis E.R."/>
            <person name="Wilson R.K."/>
        </authorList>
    </citation>
    <scope>NUCLEOTIDE SEQUENCE [LARGE SCALE GENOMIC DNA]</scope>
    <source>
        <strain evidence="2">ATCC BAA-613 / DSM 15670 / CCUG 46953 / JCM 12243 / WAL 16351</strain>
    </source>
</reference>
<proteinExistence type="predicted"/>
<gene>
    <name evidence="1" type="ORF">CLOBOL_05495</name>
</gene>
<evidence type="ECO:0000313" key="1">
    <source>
        <dbReference type="EMBL" id="EDP14327.1"/>
    </source>
</evidence>
<dbReference type="PaxDb" id="411902-CLOBOL_05495"/>
<comment type="caution">
    <text evidence="1">The sequence shown here is derived from an EMBL/GenBank/DDBJ whole genome shotgun (WGS) entry which is preliminary data.</text>
</comment>
<dbReference type="Proteomes" id="UP000005396">
    <property type="component" value="Unassembled WGS sequence"/>
</dbReference>
<dbReference type="AlphaFoldDB" id="A8RZT1"/>
<protein>
    <submittedName>
        <fullName evidence="1">Uncharacterized protein</fullName>
    </submittedName>
</protein>
<evidence type="ECO:0000313" key="2">
    <source>
        <dbReference type="Proteomes" id="UP000005396"/>
    </source>
</evidence>
<organism evidence="1 2">
    <name type="scientific">Enterocloster bolteae (strain ATCC BAA-613 / DSM 15670 / CCUG 46953 / JCM 12243 / WAL 16351)</name>
    <name type="common">Clostridium bolteae</name>
    <dbReference type="NCBI Taxonomy" id="411902"/>
    <lineage>
        <taxon>Bacteria</taxon>
        <taxon>Bacillati</taxon>
        <taxon>Bacillota</taxon>
        <taxon>Clostridia</taxon>
        <taxon>Lachnospirales</taxon>
        <taxon>Lachnospiraceae</taxon>
        <taxon>Enterocloster</taxon>
    </lineage>
</organism>